<organism evidence="1 2">
    <name type="scientific">Botrytis galanthina</name>
    <dbReference type="NCBI Taxonomy" id="278940"/>
    <lineage>
        <taxon>Eukaryota</taxon>
        <taxon>Fungi</taxon>
        <taxon>Dikarya</taxon>
        <taxon>Ascomycota</taxon>
        <taxon>Pezizomycotina</taxon>
        <taxon>Leotiomycetes</taxon>
        <taxon>Helotiales</taxon>
        <taxon>Sclerotiniaceae</taxon>
        <taxon>Botrytis</taxon>
    </lineage>
</organism>
<gene>
    <name evidence="1" type="ORF">BGAL_0123g00230</name>
</gene>
<proteinExistence type="predicted"/>
<dbReference type="EMBL" id="PQXL01000123">
    <property type="protein sequence ID" value="THV51110.1"/>
    <property type="molecule type" value="Genomic_DNA"/>
</dbReference>
<dbReference type="OrthoDB" id="10367185at2759"/>
<comment type="caution">
    <text evidence="1">The sequence shown here is derived from an EMBL/GenBank/DDBJ whole genome shotgun (WGS) entry which is preliminary data.</text>
</comment>
<evidence type="ECO:0000313" key="2">
    <source>
        <dbReference type="Proteomes" id="UP000308671"/>
    </source>
</evidence>
<sequence length="88" mass="10129">MECHEKYASEAVYSVAFHLHVSYDYYGVCWNQWGVRRQTRQSASTRRLRYWLPNTTIARNITFYADLSADTCKVAATVDSASRLSNGL</sequence>
<protein>
    <submittedName>
        <fullName evidence="1">Uncharacterized protein</fullName>
    </submittedName>
</protein>
<name>A0A4S8R177_9HELO</name>
<dbReference type="AlphaFoldDB" id="A0A4S8R177"/>
<keyword evidence="2" id="KW-1185">Reference proteome</keyword>
<accession>A0A4S8R177</accession>
<reference evidence="1 2" key="1">
    <citation type="submission" date="2017-12" db="EMBL/GenBank/DDBJ databases">
        <title>Comparative genomics of Botrytis spp.</title>
        <authorList>
            <person name="Valero-Jimenez C.A."/>
            <person name="Tapia P."/>
            <person name="Veloso J."/>
            <person name="Silva-Moreno E."/>
            <person name="Staats M."/>
            <person name="Valdes J.H."/>
            <person name="Van Kan J.A.L."/>
        </authorList>
    </citation>
    <scope>NUCLEOTIDE SEQUENCE [LARGE SCALE GENOMIC DNA]</scope>
    <source>
        <strain evidence="1 2">MUCL435</strain>
    </source>
</reference>
<dbReference type="Proteomes" id="UP000308671">
    <property type="component" value="Unassembled WGS sequence"/>
</dbReference>
<evidence type="ECO:0000313" key="1">
    <source>
        <dbReference type="EMBL" id="THV51110.1"/>
    </source>
</evidence>